<protein>
    <submittedName>
        <fullName evidence="3">Uncharacterized protein</fullName>
    </submittedName>
</protein>
<dbReference type="RefSeq" id="XP_007880795.1">
    <property type="nucleotide sequence ID" value="XM_007882604.1"/>
</dbReference>
<sequence>MQQNHDSLTASAAELKRPSSSTSSVSDSQTLSRTRQARHHYARAARAFLQKDHLTALLESQYAANVLVASPNLGLSLSTGNLADTEVELARLSEKLVILRFTVLTSILSDVEQRKTITSRLSQLASGDSGTGTPLSATSPSQAAKQLFSLLSREPAKFISHLWFEALRMCSQTHSDVDVPSLEPSAETLPLAVELPASVVSAAILASLRLDDIDTRGSVGTQSARLISEWYLAAYSSTVGPQGPTERASTAYEKVVDLYAVHILATRLDEWEYAREFVGYSSLEQDKKLALLDQLDVAHAHVLSRPERESEFQAAAQKAYEDERARRAAAEKEAASASKAAQDLVKGVGSFLRGDDASATKKRPGSSSRRSGHGDASSGSESGSRAGYFSSSRGSSSSSSSTSASPAGSPSVSARSVADDGTAGQGAAAKRSGSAPRPRSGVRSASHGSGGGTDGEASDANASGRPRSHGVGNNGAGDRQNKAKEPAVEESSYASTRAHLSRYIENTGGGGSKPRSVESSRRSAPAAAGLLTTLKSFFDLRNAQSRSYLLTAIVMLFVFYRAVRRPLLSGGGGSGGRLGSSSAAGSNAAAGKGRRQESAAARNARNRLVNGGGSGSASTYGLGPVMLIWRKLADTVRMGTQVTYL</sequence>
<evidence type="ECO:0000313" key="4">
    <source>
        <dbReference type="Proteomes" id="UP000053664"/>
    </source>
</evidence>
<dbReference type="HOGENOM" id="CLU_402313_0_0_1"/>
<feature type="compositionally biased region" description="Low complexity" evidence="2">
    <location>
        <begin position="19"/>
        <end position="34"/>
    </location>
</feature>
<dbReference type="eggNOG" id="ENOG502S0P1">
    <property type="taxonomic scope" value="Eukaryota"/>
</dbReference>
<feature type="region of interest" description="Disordered" evidence="2">
    <location>
        <begin position="354"/>
        <end position="496"/>
    </location>
</feature>
<dbReference type="Proteomes" id="UP000053664">
    <property type="component" value="Unassembled WGS sequence"/>
</dbReference>
<feature type="region of interest" description="Disordered" evidence="2">
    <location>
        <begin position="1"/>
        <end position="36"/>
    </location>
</feature>
<feature type="coiled-coil region" evidence="1">
    <location>
        <begin position="313"/>
        <end position="340"/>
    </location>
</feature>
<dbReference type="AlphaFoldDB" id="A0A061H3Y6"/>
<keyword evidence="1" id="KW-0175">Coiled coil</keyword>
<feature type="compositionally biased region" description="Polar residues" evidence="2">
    <location>
        <begin position="1"/>
        <end position="10"/>
    </location>
</feature>
<dbReference type="EMBL" id="KE361639">
    <property type="protein sequence ID" value="EPQ27537.1"/>
    <property type="molecule type" value="Genomic_DNA"/>
</dbReference>
<feature type="compositionally biased region" description="Low complexity" evidence="2">
    <location>
        <begin position="579"/>
        <end position="591"/>
    </location>
</feature>
<dbReference type="KEGG" id="pfp:PFL1_05075"/>
<evidence type="ECO:0000256" key="1">
    <source>
        <dbReference type="SAM" id="Coils"/>
    </source>
</evidence>
<evidence type="ECO:0000256" key="2">
    <source>
        <dbReference type="SAM" id="MobiDB-lite"/>
    </source>
</evidence>
<gene>
    <name evidence="3" type="ORF">PFL1_05075</name>
</gene>
<evidence type="ECO:0000313" key="3">
    <source>
        <dbReference type="EMBL" id="EPQ27537.1"/>
    </source>
</evidence>
<feature type="region of interest" description="Disordered" evidence="2">
    <location>
        <begin position="571"/>
        <end position="610"/>
    </location>
</feature>
<accession>A0A061H3Y6</accession>
<feature type="compositionally biased region" description="Low complexity" evidence="2">
    <location>
        <begin position="365"/>
        <end position="429"/>
    </location>
</feature>
<dbReference type="GeneID" id="19319174"/>
<organism evidence="3 4">
    <name type="scientific">Pseudozyma flocculosa PF-1</name>
    <dbReference type="NCBI Taxonomy" id="1277687"/>
    <lineage>
        <taxon>Eukaryota</taxon>
        <taxon>Fungi</taxon>
        <taxon>Dikarya</taxon>
        <taxon>Basidiomycota</taxon>
        <taxon>Ustilaginomycotina</taxon>
        <taxon>Ustilaginomycetes</taxon>
        <taxon>Ustilaginales</taxon>
        <taxon>Ustilaginaceae</taxon>
        <taxon>Pseudozyma</taxon>
    </lineage>
</organism>
<dbReference type="OrthoDB" id="3981028at2759"/>
<reference evidence="3 4" key="1">
    <citation type="journal article" date="2013" name="Plant Cell">
        <title>The transition from a phytopathogenic smut ancestor to an anamorphic biocontrol agent deciphered by comparative whole-genome analysis.</title>
        <authorList>
            <person name="Lefebvre F."/>
            <person name="Joly D.L."/>
            <person name="Labbe C."/>
            <person name="Teichmann B."/>
            <person name="Linning R."/>
            <person name="Belzile F."/>
            <person name="Bakkeren G."/>
            <person name="Belanger R.R."/>
        </authorList>
    </citation>
    <scope>NUCLEOTIDE SEQUENCE [LARGE SCALE GENOMIC DNA]</scope>
    <source>
        <strain evidence="3 4">PF-1</strain>
    </source>
</reference>
<name>A0A061H3Y6_9BASI</name>
<proteinExistence type="predicted"/>